<reference evidence="2 3" key="1">
    <citation type="submission" date="2020-04" db="EMBL/GenBank/DDBJ databases">
        <title>Perkinsus olseni comparative genomics.</title>
        <authorList>
            <person name="Bogema D.R."/>
        </authorList>
    </citation>
    <scope>NUCLEOTIDE SEQUENCE [LARGE SCALE GENOMIC DNA]</scope>
    <source>
        <strain evidence="2">00978-12</strain>
    </source>
</reference>
<feature type="region of interest" description="Disordered" evidence="1">
    <location>
        <begin position="605"/>
        <end position="624"/>
    </location>
</feature>
<dbReference type="EMBL" id="JABANP010000455">
    <property type="protein sequence ID" value="KAF4682138.1"/>
    <property type="molecule type" value="Genomic_DNA"/>
</dbReference>
<dbReference type="OrthoDB" id="443345at2759"/>
<comment type="caution">
    <text evidence="2">The sequence shown here is derived from an EMBL/GenBank/DDBJ whole genome shotgun (WGS) entry which is preliminary data.</text>
</comment>
<protein>
    <submittedName>
        <fullName evidence="2">Uncharacterized protein</fullName>
    </submittedName>
</protein>
<feature type="compositionally biased region" description="Low complexity" evidence="1">
    <location>
        <begin position="384"/>
        <end position="397"/>
    </location>
</feature>
<feature type="region of interest" description="Disordered" evidence="1">
    <location>
        <begin position="468"/>
        <end position="490"/>
    </location>
</feature>
<dbReference type="AlphaFoldDB" id="A0A7J6NE26"/>
<evidence type="ECO:0000313" key="3">
    <source>
        <dbReference type="Proteomes" id="UP000541610"/>
    </source>
</evidence>
<organism evidence="2 3">
    <name type="scientific">Perkinsus olseni</name>
    <name type="common">Perkinsus atlanticus</name>
    <dbReference type="NCBI Taxonomy" id="32597"/>
    <lineage>
        <taxon>Eukaryota</taxon>
        <taxon>Sar</taxon>
        <taxon>Alveolata</taxon>
        <taxon>Perkinsozoa</taxon>
        <taxon>Perkinsea</taxon>
        <taxon>Perkinsida</taxon>
        <taxon>Perkinsidae</taxon>
        <taxon>Perkinsus</taxon>
    </lineage>
</organism>
<feature type="region of interest" description="Disordered" evidence="1">
    <location>
        <begin position="1"/>
        <end position="73"/>
    </location>
</feature>
<evidence type="ECO:0000256" key="1">
    <source>
        <dbReference type="SAM" id="MobiDB-lite"/>
    </source>
</evidence>
<sequence length="638" mass="69466">MEADYRKLRYYSADSDSREGSGKKAKEGQQQQEEEAVPMKAVSRPAAPPPVPKYAVDGSKLDSRTATGGRSCSPKEIGVVMAEAVSEATLKQVLSEAAEGKTDDDLFRVLTTANADGLPVTPSSAIAILEACAIKRVRSFPDLARISAILLRPGNPRMTAEEATSLLRFYTFMGSINEPLALACANSVIPLLPQMSWPDIAAVARDMARHRARPHTFFDIILTRVAAEIAEIDSEDIFSLWHTLCYLRIPYPEQDRGQLADEVVKRAREGTADLEDIIDAAYACKKIRPSLHKVAARQKASRAGQRDRREEAILKIVNDCVELIFSRVFVDFGSRFEARLLKEKDKGYFLRRTENLLLAIYCSCWTRLRMDLSRRSSSEEETSADASTTPPAAAPAATPAAGGLVVFNSDRDCCFLRIAAAAGSDDDNGSGYRQRTPPLLDSAKVITIAKARKRISDRWTGKSMAIALPGSEDARGGGGTTTDGAGDLSNRASVFGRSTAGRLERALGQLNSEQLLTLWSELMGPAVGVARGLQWLDQQLTQYYTTDDDDNSIVASSGKKDGADPRGQRAAASVMLHDRHRQCVLNRSLDLLQLSMSLNRRVEDVNLTSSSSDSRPMESASSSVGGLAMKAEKCQYCG</sequence>
<feature type="region of interest" description="Disordered" evidence="1">
    <location>
        <begin position="376"/>
        <end position="397"/>
    </location>
</feature>
<feature type="compositionally biased region" description="Polar residues" evidence="1">
    <location>
        <begin position="606"/>
        <end position="624"/>
    </location>
</feature>
<accession>A0A7J6NE26</accession>
<dbReference type="Proteomes" id="UP000541610">
    <property type="component" value="Unassembled WGS sequence"/>
</dbReference>
<gene>
    <name evidence="2" type="ORF">FOZ60_011017</name>
</gene>
<name>A0A7J6NE26_PEROL</name>
<evidence type="ECO:0000313" key="2">
    <source>
        <dbReference type="EMBL" id="KAF4682138.1"/>
    </source>
</evidence>
<feature type="compositionally biased region" description="Basic and acidic residues" evidence="1">
    <location>
        <begin position="15"/>
        <end position="27"/>
    </location>
</feature>
<proteinExistence type="predicted"/>